<sequence length="213" mass="23518">MFKVLIHNPKGRRFLRLTSIILGPIIFCAVTLSIWYLWPKSVATINETTVLSQLSKVMVLPDNSAKIELITDINKLQGRFSTYTEQATGNYIITFPIAGKAVLFDARRQTIIALEAVQASSREVLAILELRNGSNDPGRAAAWAKKLSVEYDIVDINQAVKNDYGRNIIVNLKGETANNTAEVLAKKLQAEVINELPSGERSSVADFLVIVGF</sequence>
<comment type="caution">
    <text evidence="2">The sequence shown here is derived from an EMBL/GenBank/DDBJ whole genome shotgun (WGS) entry which is preliminary data.</text>
</comment>
<keyword evidence="1" id="KW-0472">Membrane</keyword>
<name>A0A2M6WTL3_9BACT</name>
<evidence type="ECO:0000313" key="2">
    <source>
        <dbReference type="EMBL" id="PIT96120.1"/>
    </source>
</evidence>
<dbReference type="AlphaFoldDB" id="A0A2M6WTL3"/>
<evidence type="ECO:0000256" key="1">
    <source>
        <dbReference type="SAM" id="Phobius"/>
    </source>
</evidence>
<keyword evidence="1" id="KW-1133">Transmembrane helix</keyword>
<evidence type="ECO:0008006" key="4">
    <source>
        <dbReference type="Google" id="ProtNLM"/>
    </source>
</evidence>
<accession>A0A2M6WTL3</accession>
<gene>
    <name evidence="2" type="ORF">COT94_02585</name>
</gene>
<keyword evidence="1" id="KW-0812">Transmembrane</keyword>
<reference evidence="3" key="1">
    <citation type="submission" date="2017-09" db="EMBL/GenBank/DDBJ databases">
        <title>Depth-based differentiation of microbial function through sediment-hosted aquifers and enrichment of novel symbionts in the deep terrestrial subsurface.</title>
        <authorList>
            <person name="Probst A.J."/>
            <person name="Ladd B."/>
            <person name="Jarett J.K."/>
            <person name="Geller-Mcgrath D.E."/>
            <person name="Sieber C.M.K."/>
            <person name="Emerson J.B."/>
            <person name="Anantharaman K."/>
            <person name="Thomas B.C."/>
            <person name="Malmstrom R."/>
            <person name="Stieglmeier M."/>
            <person name="Klingl A."/>
            <person name="Woyke T."/>
            <person name="Ryan C.M."/>
            <person name="Banfield J.F."/>
        </authorList>
    </citation>
    <scope>NUCLEOTIDE SEQUENCE [LARGE SCALE GENOMIC DNA]</scope>
</reference>
<evidence type="ECO:0000313" key="3">
    <source>
        <dbReference type="Proteomes" id="UP000228533"/>
    </source>
</evidence>
<proteinExistence type="predicted"/>
<feature type="transmembrane region" description="Helical" evidence="1">
    <location>
        <begin position="20"/>
        <end position="38"/>
    </location>
</feature>
<organism evidence="2 3">
    <name type="scientific">Candidatus Falkowbacteria bacterium CG10_big_fil_rev_8_21_14_0_10_37_14</name>
    <dbReference type="NCBI Taxonomy" id="1974561"/>
    <lineage>
        <taxon>Bacteria</taxon>
        <taxon>Candidatus Falkowiibacteriota</taxon>
    </lineage>
</organism>
<dbReference type="Proteomes" id="UP000228533">
    <property type="component" value="Unassembled WGS sequence"/>
</dbReference>
<dbReference type="EMBL" id="PFAM01000013">
    <property type="protein sequence ID" value="PIT96120.1"/>
    <property type="molecule type" value="Genomic_DNA"/>
</dbReference>
<protein>
    <recommendedName>
        <fullName evidence="4">LytR/CpsA/Psr regulator C-terminal domain-containing protein</fullName>
    </recommendedName>
</protein>